<evidence type="ECO:0000313" key="4">
    <source>
        <dbReference type="Proteomes" id="UP001500837"/>
    </source>
</evidence>
<dbReference type="GO" id="GO:0003677">
    <property type="term" value="F:DNA binding"/>
    <property type="evidence" value="ECO:0007669"/>
    <property type="project" value="UniProtKB-KW"/>
</dbReference>
<reference evidence="3 4" key="1">
    <citation type="journal article" date="2019" name="Int. J. Syst. Evol. Microbiol.">
        <title>The Global Catalogue of Microorganisms (GCM) 10K type strain sequencing project: providing services to taxonomists for standard genome sequencing and annotation.</title>
        <authorList>
            <consortium name="The Broad Institute Genomics Platform"/>
            <consortium name="The Broad Institute Genome Sequencing Center for Infectious Disease"/>
            <person name="Wu L."/>
            <person name="Ma J."/>
        </authorList>
    </citation>
    <scope>NUCLEOTIDE SEQUENCE [LARGE SCALE GENOMIC DNA]</scope>
    <source>
        <strain evidence="3 4">JCM 16330</strain>
    </source>
</reference>
<gene>
    <name evidence="3" type="ORF">GCM10009066_22800</name>
</gene>
<dbReference type="InterPro" id="IPR050807">
    <property type="entry name" value="TransReg_Diox_bact_type"/>
</dbReference>
<dbReference type="GO" id="GO:0005829">
    <property type="term" value="C:cytosol"/>
    <property type="evidence" value="ECO:0007669"/>
    <property type="project" value="TreeGrafter"/>
</dbReference>
<organism evidence="3 4">
    <name type="scientific">Halarchaeum salinum</name>
    <dbReference type="NCBI Taxonomy" id="489912"/>
    <lineage>
        <taxon>Archaea</taxon>
        <taxon>Methanobacteriati</taxon>
        <taxon>Methanobacteriota</taxon>
        <taxon>Stenosarchaea group</taxon>
        <taxon>Halobacteria</taxon>
        <taxon>Halobacteriales</taxon>
        <taxon>Halobacteriaceae</taxon>
    </lineage>
</organism>
<sequence>MDIYETIVSIIFNDTQSSRGNMDDEFKQKLGNRIKELRELQNSSLEEVAEKADIHRTTLGKIERGNREPSISIALRIAEALDVTVTELVNPDSFRTPKEEHVVSNADIYDKVPFGEAAVLRGIEETYENLDTIDFAFQRRGAEPLAEQFDEYSALSTVIGEFFATGVASASDGLYEVNAGDFPDLISTGKKEGIPGIEVKVAMEKNMPEGHLPKPGMYIVIRYILADRDKNYVKGERGDTAWVWEVRMGEIEEDQFNKSDTKGDSGKTATFSADALWDFDCVYLDPELIPYSRYKDKGALAEVQGQQQLSEGSTH</sequence>
<keyword evidence="4" id="KW-1185">Reference proteome</keyword>
<accession>A0AAV3S995</accession>
<dbReference type="CDD" id="cd00093">
    <property type="entry name" value="HTH_XRE"/>
    <property type="match status" value="1"/>
</dbReference>
<dbReference type="PANTHER" id="PTHR46797:SF1">
    <property type="entry name" value="METHYLPHOSPHONATE SYNTHASE"/>
    <property type="match status" value="1"/>
</dbReference>
<name>A0AAV3S995_9EURY</name>
<dbReference type="SUPFAM" id="SSF47413">
    <property type="entry name" value="lambda repressor-like DNA-binding domains"/>
    <property type="match status" value="1"/>
</dbReference>
<evidence type="ECO:0000313" key="3">
    <source>
        <dbReference type="EMBL" id="GAA0308653.1"/>
    </source>
</evidence>
<dbReference type="PANTHER" id="PTHR46797">
    <property type="entry name" value="HTH-TYPE TRANSCRIPTIONAL REGULATOR"/>
    <property type="match status" value="1"/>
</dbReference>
<keyword evidence="1" id="KW-0238">DNA-binding</keyword>
<dbReference type="InterPro" id="IPR010982">
    <property type="entry name" value="Lambda_DNA-bd_dom_sf"/>
</dbReference>
<dbReference type="SMART" id="SM00530">
    <property type="entry name" value="HTH_XRE"/>
    <property type="match status" value="1"/>
</dbReference>
<proteinExistence type="predicted"/>
<dbReference type="Gene3D" id="1.10.260.40">
    <property type="entry name" value="lambda repressor-like DNA-binding domains"/>
    <property type="match status" value="1"/>
</dbReference>
<dbReference type="Proteomes" id="UP001500837">
    <property type="component" value="Unassembled WGS sequence"/>
</dbReference>
<dbReference type="EMBL" id="BAAABL010000068">
    <property type="protein sequence ID" value="GAA0308653.1"/>
    <property type="molecule type" value="Genomic_DNA"/>
</dbReference>
<dbReference type="Pfam" id="PF01381">
    <property type="entry name" value="HTH_3"/>
    <property type="match status" value="1"/>
</dbReference>
<evidence type="ECO:0000259" key="2">
    <source>
        <dbReference type="PROSITE" id="PS50943"/>
    </source>
</evidence>
<dbReference type="PROSITE" id="PS50943">
    <property type="entry name" value="HTH_CROC1"/>
    <property type="match status" value="1"/>
</dbReference>
<feature type="domain" description="HTH cro/C1-type" evidence="2">
    <location>
        <begin position="34"/>
        <end position="88"/>
    </location>
</feature>
<dbReference type="GO" id="GO:0003700">
    <property type="term" value="F:DNA-binding transcription factor activity"/>
    <property type="evidence" value="ECO:0007669"/>
    <property type="project" value="TreeGrafter"/>
</dbReference>
<protein>
    <recommendedName>
        <fullName evidence="2">HTH cro/C1-type domain-containing protein</fullName>
    </recommendedName>
</protein>
<evidence type="ECO:0000256" key="1">
    <source>
        <dbReference type="ARBA" id="ARBA00023125"/>
    </source>
</evidence>
<dbReference type="AlphaFoldDB" id="A0AAV3S995"/>
<dbReference type="InterPro" id="IPR001387">
    <property type="entry name" value="Cro/C1-type_HTH"/>
</dbReference>
<comment type="caution">
    <text evidence="3">The sequence shown here is derived from an EMBL/GenBank/DDBJ whole genome shotgun (WGS) entry which is preliminary data.</text>
</comment>